<keyword evidence="4" id="KW-1185">Reference proteome</keyword>
<sequence>MSRGRTRALGSLVAIATAVVFALSGCASASDGSSGDVGSTAGQVATEAPEGVVDDAFQTGDGQIVVDLFTDASCPHCRDFDATAGDELRARAEAGEITLRIHPVNFVSARRGDDTDFSTRVMNLLAVASDHGQGDVVPAVYSAAIAEQAPTLDDPMPDDVRLIELAGSAGLQVDDGMRDEITGGTWNAWVQDVNDRTVGQPIGDTGEVLTGVPTLLVDGVRFAITEDGTDLARLQQTLDDAVG</sequence>
<protein>
    <submittedName>
        <fullName evidence="3">Thioredoxin domain-containing protein</fullName>
    </submittedName>
</protein>
<feature type="signal peptide" evidence="1">
    <location>
        <begin position="1"/>
        <end position="29"/>
    </location>
</feature>
<keyword evidence="1" id="KW-0732">Signal</keyword>
<reference evidence="3 4" key="1">
    <citation type="submission" date="2019-09" db="EMBL/GenBank/DDBJ databases">
        <title>Genome sequencing of strain KACC 19306.</title>
        <authorList>
            <person name="Heo J."/>
            <person name="Kim S.-J."/>
            <person name="Kim J.-S."/>
            <person name="Hong S.-B."/>
            <person name="Kwon S.-W."/>
        </authorList>
    </citation>
    <scope>NUCLEOTIDE SEQUENCE [LARGE SCALE GENOMIC DNA]</scope>
    <source>
        <strain evidence="3 4">KACC 19306</strain>
    </source>
</reference>
<dbReference type="KEGG" id="ail:FLP10_05990"/>
<dbReference type="Proteomes" id="UP000324678">
    <property type="component" value="Chromosome"/>
</dbReference>
<dbReference type="InterPro" id="IPR036249">
    <property type="entry name" value="Thioredoxin-like_sf"/>
</dbReference>
<dbReference type="Pfam" id="PF13462">
    <property type="entry name" value="Thioredoxin_4"/>
    <property type="match status" value="1"/>
</dbReference>
<organism evidence="3 4">
    <name type="scientific">Agromyces intestinalis</name>
    <dbReference type="NCBI Taxonomy" id="2592652"/>
    <lineage>
        <taxon>Bacteria</taxon>
        <taxon>Bacillati</taxon>
        <taxon>Actinomycetota</taxon>
        <taxon>Actinomycetes</taxon>
        <taxon>Micrococcales</taxon>
        <taxon>Microbacteriaceae</taxon>
        <taxon>Agromyces</taxon>
    </lineage>
</organism>
<dbReference type="RefSeq" id="WP_149160045.1">
    <property type="nucleotide sequence ID" value="NZ_CP043505.1"/>
</dbReference>
<gene>
    <name evidence="3" type="ORF">FLP10_05990</name>
</gene>
<dbReference type="EMBL" id="CP043505">
    <property type="protein sequence ID" value="QEO14023.1"/>
    <property type="molecule type" value="Genomic_DNA"/>
</dbReference>
<dbReference type="AlphaFoldDB" id="A0A5C1YD49"/>
<dbReference type="OrthoDB" id="117402at2"/>
<dbReference type="SUPFAM" id="SSF52833">
    <property type="entry name" value="Thioredoxin-like"/>
    <property type="match status" value="1"/>
</dbReference>
<proteinExistence type="predicted"/>
<feature type="chain" id="PRO_5022877043" evidence="1">
    <location>
        <begin position="30"/>
        <end position="243"/>
    </location>
</feature>
<accession>A0A5C1YD49</accession>
<evidence type="ECO:0000313" key="4">
    <source>
        <dbReference type="Proteomes" id="UP000324678"/>
    </source>
</evidence>
<dbReference type="Gene3D" id="3.40.30.10">
    <property type="entry name" value="Glutaredoxin"/>
    <property type="match status" value="1"/>
</dbReference>
<feature type="domain" description="Thioredoxin-like fold" evidence="2">
    <location>
        <begin position="65"/>
        <end position="226"/>
    </location>
</feature>
<evidence type="ECO:0000256" key="1">
    <source>
        <dbReference type="SAM" id="SignalP"/>
    </source>
</evidence>
<dbReference type="PROSITE" id="PS51257">
    <property type="entry name" value="PROKAR_LIPOPROTEIN"/>
    <property type="match status" value="1"/>
</dbReference>
<dbReference type="InterPro" id="IPR012336">
    <property type="entry name" value="Thioredoxin-like_fold"/>
</dbReference>
<evidence type="ECO:0000313" key="3">
    <source>
        <dbReference type="EMBL" id="QEO14023.1"/>
    </source>
</evidence>
<evidence type="ECO:0000259" key="2">
    <source>
        <dbReference type="Pfam" id="PF13462"/>
    </source>
</evidence>
<dbReference type="CDD" id="cd02972">
    <property type="entry name" value="DsbA_family"/>
    <property type="match status" value="1"/>
</dbReference>
<name>A0A5C1YD49_9MICO</name>